<name>A0A0U3GV14_9GAMM</name>
<keyword evidence="1" id="KW-0175">Coiled coil</keyword>
<sequence length="311" mass="36229">MFLEMSQQKYVYHYTSMKGLEGVVKNRTLRFTDHRFLNDYGEFVRPYETLKKLVDPDIKAMLSDLYMTLNANYSLALFCVSQTCNSLAQMRLYADDCKGAAIVFSTDIWSSASKNNGHIFNTVPLWGTPDIPIFKEPVFTPLESCEYEDIEQYCKKVIKNNQDFLNQLQKFNERKRNLKDLSSSEAGQLFKFLFDIAKWKDKSFNEEQEMRSVALIPKEELFFEGRANDIRPYWEWKTQGNNLDSLILGVILGTKCSNNTADFLAYMLGSSRYSGGYSPQIEWEKEVASSMFDLVKPTYNYFCFKQRATYQ</sequence>
<dbReference type="Proteomes" id="UP000306719">
    <property type="component" value="Unassembled WGS sequence"/>
</dbReference>
<evidence type="ECO:0000256" key="1">
    <source>
        <dbReference type="SAM" id="Coils"/>
    </source>
</evidence>
<dbReference type="EMBL" id="CP013611">
    <property type="protein sequence ID" value="ALU44174.1"/>
    <property type="molecule type" value="Genomic_DNA"/>
</dbReference>
<accession>A0A0U3GV14</accession>
<dbReference type="AlphaFoldDB" id="A0A0U3GV14"/>
<dbReference type="InterPro" id="IPR021352">
    <property type="entry name" value="DUF2971"/>
</dbReference>
<organism evidence="2 4">
    <name type="scientific">Pseudoalteromonas rubra</name>
    <dbReference type="NCBI Taxonomy" id="43658"/>
    <lineage>
        <taxon>Bacteria</taxon>
        <taxon>Pseudomonadati</taxon>
        <taxon>Pseudomonadota</taxon>
        <taxon>Gammaproteobacteria</taxon>
        <taxon>Alteromonadales</taxon>
        <taxon>Pseudoalteromonadaceae</taxon>
        <taxon>Pseudoalteromonas</taxon>
    </lineage>
</organism>
<evidence type="ECO:0000313" key="5">
    <source>
        <dbReference type="Proteomes" id="UP000306719"/>
    </source>
</evidence>
<dbReference type="Proteomes" id="UP000069015">
    <property type="component" value="Chromosome 1"/>
</dbReference>
<feature type="coiled-coil region" evidence="1">
    <location>
        <begin position="154"/>
        <end position="181"/>
    </location>
</feature>
<dbReference type="OrthoDB" id="8550178at2"/>
<protein>
    <submittedName>
        <fullName evidence="3">DUF2971 domain-containing protein</fullName>
    </submittedName>
</protein>
<dbReference type="EMBL" id="PNCJ01000010">
    <property type="protein sequence ID" value="TMP38284.1"/>
    <property type="molecule type" value="Genomic_DNA"/>
</dbReference>
<gene>
    <name evidence="2" type="ORF">AT705_15175</name>
    <name evidence="3" type="ORF">CWB98_07300</name>
</gene>
<evidence type="ECO:0000313" key="4">
    <source>
        <dbReference type="Proteomes" id="UP000069015"/>
    </source>
</evidence>
<reference evidence="2 4" key="1">
    <citation type="submission" date="2015-12" db="EMBL/GenBank/DDBJ databases">
        <title>Complete genome sequence of Pseudoalteromonas rubra SCSIO 6842, harboring a conjugative plasmid.</title>
        <authorList>
            <person name="Li B."/>
            <person name="Wang X."/>
        </authorList>
    </citation>
    <scope>NUCLEOTIDE SEQUENCE [LARGE SCALE GENOMIC DNA]</scope>
    <source>
        <strain evidence="2 4">SCSIO 6842</strain>
    </source>
</reference>
<evidence type="ECO:0000313" key="3">
    <source>
        <dbReference type="EMBL" id="TMP38284.1"/>
    </source>
</evidence>
<evidence type="ECO:0000313" key="2">
    <source>
        <dbReference type="EMBL" id="ALU44174.1"/>
    </source>
</evidence>
<proteinExistence type="predicted"/>
<reference evidence="3" key="4">
    <citation type="submission" date="2019-09" db="EMBL/GenBank/DDBJ databases">
        <title>Co-occurence of chitin degradation, pigmentation and bioactivity in marine Pseudoalteromonas.</title>
        <authorList>
            <person name="Sonnenschein E.C."/>
            <person name="Bech P.K."/>
        </authorList>
    </citation>
    <scope>NUCLEOTIDE SEQUENCE</scope>
    <source>
        <strain evidence="3">S2599</strain>
    </source>
</reference>
<reference evidence="5" key="3">
    <citation type="submission" date="2019-06" db="EMBL/GenBank/DDBJ databases">
        <title>Co-occurence of chitin degradation, pigmentation and bioactivity in marine Pseudoalteromonas.</title>
        <authorList>
            <person name="Sonnenschein E.C."/>
            <person name="Bech P.K."/>
        </authorList>
    </citation>
    <scope>NUCLEOTIDE SEQUENCE [LARGE SCALE GENOMIC DNA]</scope>
    <source>
        <strain evidence="5">S2599</strain>
    </source>
</reference>
<dbReference type="Pfam" id="PF11185">
    <property type="entry name" value="DUF2971"/>
    <property type="match status" value="1"/>
</dbReference>
<dbReference type="KEGG" id="prr:AT705_15175"/>
<reference evidence="3 5" key="2">
    <citation type="submission" date="2018-01" db="EMBL/GenBank/DDBJ databases">
        <authorList>
            <person name="Paulsen S."/>
            <person name="Gram L.K."/>
        </authorList>
    </citation>
    <scope>NUCLEOTIDE SEQUENCE [LARGE SCALE GENOMIC DNA]</scope>
    <source>
        <strain evidence="3 5">S2599</strain>
    </source>
</reference>